<comment type="caution">
    <text evidence="13">The sequence shown here is derived from an EMBL/GenBank/DDBJ whole genome shotgun (WGS) entry which is preliminary data.</text>
</comment>
<dbReference type="RefSeq" id="WP_131918942.1">
    <property type="nucleotide sequence ID" value="NZ_JAOQNU010000009.1"/>
</dbReference>
<organism evidence="13 14">
    <name type="scientific">Heliophilum fasciatum</name>
    <dbReference type="NCBI Taxonomy" id="35700"/>
    <lineage>
        <taxon>Bacteria</taxon>
        <taxon>Bacillati</taxon>
        <taxon>Bacillota</taxon>
        <taxon>Clostridia</taxon>
        <taxon>Eubacteriales</taxon>
        <taxon>Heliobacteriaceae</taxon>
        <taxon>Heliophilum</taxon>
    </lineage>
</organism>
<dbReference type="EMBL" id="SLXT01000009">
    <property type="protein sequence ID" value="TCP64466.1"/>
    <property type="molecule type" value="Genomic_DNA"/>
</dbReference>
<dbReference type="AlphaFoldDB" id="A0A4V6NRN9"/>
<proteinExistence type="predicted"/>
<keyword evidence="8" id="KW-0411">Iron-sulfur</keyword>
<dbReference type="PANTHER" id="PTHR10849:SF24">
    <property type="entry name" value="NADH-QUINONE OXIDOREDUCTASE SUBUNIT I 2"/>
    <property type="match status" value="1"/>
</dbReference>
<keyword evidence="1" id="KW-1003">Cell membrane</keyword>
<dbReference type="InterPro" id="IPR017896">
    <property type="entry name" value="4Fe4S_Fe-S-bd"/>
</dbReference>
<dbReference type="GO" id="GO:0048038">
    <property type="term" value="F:quinone binding"/>
    <property type="evidence" value="ECO:0007669"/>
    <property type="project" value="UniProtKB-KW"/>
</dbReference>
<accession>A0A4V6NRN9</accession>
<dbReference type="Pfam" id="PF12838">
    <property type="entry name" value="Fer4_7"/>
    <property type="match status" value="1"/>
</dbReference>
<evidence type="ECO:0000313" key="13">
    <source>
        <dbReference type="EMBL" id="TCP64466.1"/>
    </source>
</evidence>
<keyword evidence="11" id="KW-0472">Membrane</keyword>
<keyword evidence="2" id="KW-0004">4Fe-4S</keyword>
<dbReference type="Gene3D" id="3.30.70.3270">
    <property type="match status" value="1"/>
</dbReference>
<evidence type="ECO:0000313" key="14">
    <source>
        <dbReference type="Proteomes" id="UP000294813"/>
    </source>
</evidence>
<dbReference type="Proteomes" id="UP000294813">
    <property type="component" value="Unassembled WGS sequence"/>
</dbReference>
<keyword evidence="6" id="KW-1278">Translocase</keyword>
<keyword evidence="10" id="KW-0830">Ubiquinone</keyword>
<keyword evidence="3" id="KW-0874">Quinone</keyword>
<reference evidence="13 14" key="1">
    <citation type="submission" date="2019-03" db="EMBL/GenBank/DDBJ databases">
        <title>Genomic Encyclopedia of Type Strains, Phase IV (KMG-IV): sequencing the most valuable type-strain genomes for metagenomic binning, comparative biology and taxonomic classification.</title>
        <authorList>
            <person name="Goeker M."/>
        </authorList>
    </citation>
    <scope>NUCLEOTIDE SEQUENCE [LARGE SCALE GENOMIC DNA]</scope>
    <source>
        <strain evidence="13 14">DSM 11170</strain>
    </source>
</reference>
<evidence type="ECO:0000256" key="2">
    <source>
        <dbReference type="ARBA" id="ARBA00022485"/>
    </source>
</evidence>
<dbReference type="SUPFAM" id="SSF54862">
    <property type="entry name" value="4Fe-4S ferredoxins"/>
    <property type="match status" value="1"/>
</dbReference>
<feature type="domain" description="4Fe-4S ferredoxin-type" evidence="12">
    <location>
        <begin position="40"/>
        <end position="69"/>
    </location>
</feature>
<dbReference type="InterPro" id="IPR017900">
    <property type="entry name" value="4Fe4S_Fe_S_CS"/>
</dbReference>
<evidence type="ECO:0000256" key="6">
    <source>
        <dbReference type="ARBA" id="ARBA00022967"/>
    </source>
</evidence>
<evidence type="ECO:0000256" key="11">
    <source>
        <dbReference type="ARBA" id="ARBA00023136"/>
    </source>
</evidence>
<evidence type="ECO:0000256" key="10">
    <source>
        <dbReference type="ARBA" id="ARBA00023075"/>
    </source>
</evidence>
<keyword evidence="5" id="KW-0677">Repeat</keyword>
<protein>
    <submittedName>
        <fullName evidence="13">NADH dehydrogenase subunit I</fullName>
    </submittedName>
</protein>
<dbReference type="PANTHER" id="PTHR10849">
    <property type="entry name" value="NADH DEHYDROGENASE UBIQUINONE IRON-SULFUR PROTEIN 8, MITOCHONDRIAL"/>
    <property type="match status" value="1"/>
</dbReference>
<evidence type="ECO:0000256" key="5">
    <source>
        <dbReference type="ARBA" id="ARBA00022737"/>
    </source>
</evidence>
<evidence type="ECO:0000259" key="12">
    <source>
        <dbReference type="PROSITE" id="PS51379"/>
    </source>
</evidence>
<dbReference type="GO" id="GO:0016020">
    <property type="term" value="C:membrane"/>
    <property type="evidence" value="ECO:0007669"/>
    <property type="project" value="InterPro"/>
</dbReference>
<sequence length="146" mass="16123">MQGKGLLTGMGITFREFFRKKVTEEYPDVQPDLGDRFRGGKIHLVASKCIACGLCQNACPNGSVRLTTVKDANNKRQLATYVHDTGLCLYCNLCIEACPTKCIEWTKEFALSSYSRDGLVFDCLEAARQRGDVKPPEAPQPDGEKG</sequence>
<dbReference type="PROSITE" id="PS51379">
    <property type="entry name" value="4FE4S_FER_2"/>
    <property type="match status" value="2"/>
</dbReference>
<keyword evidence="7" id="KW-0408">Iron</keyword>
<dbReference type="InterPro" id="IPR010226">
    <property type="entry name" value="NADH_quinone_OxRdtase_chainI"/>
</dbReference>
<dbReference type="GO" id="GO:0051539">
    <property type="term" value="F:4 iron, 4 sulfur cluster binding"/>
    <property type="evidence" value="ECO:0007669"/>
    <property type="project" value="UniProtKB-KW"/>
</dbReference>
<evidence type="ECO:0000256" key="1">
    <source>
        <dbReference type="ARBA" id="ARBA00022475"/>
    </source>
</evidence>
<feature type="domain" description="4Fe-4S ferredoxin-type" evidence="12">
    <location>
        <begin position="79"/>
        <end position="108"/>
    </location>
</feature>
<evidence type="ECO:0000256" key="8">
    <source>
        <dbReference type="ARBA" id="ARBA00023014"/>
    </source>
</evidence>
<evidence type="ECO:0000256" key="9">
    <source>
        <dbReference type="ARBA" id="ARBA00023027"/>
    </source>
</evidence>
<keyword evidence="9" id="KW-0520">NAD</keyword>
<dbReference type="PROSITE" id="PS00198">
    <property type="entry name" value="4FE4S_FER_1"/>
    <property type="match status" value="2"/>
</dbReference>
<dbReference type="GO" id="GO:0046872">
    <property type="term" value="F:metal ion binding"/>
    <property type="evidence" value="ECO:0007669"/>
    <property type="project" value="UniProtKB-KW"/>
</dbReference>
<dbReference type="OrthoDB" id="9803192at2"/>
<keyword evidence="4" id="KW-0479">Metal-binding</keyword>
<name>A0A4V6NRN9_9FIRM</name>
<dbReference type="GO" id="GO:0016651">
    <property type="term" value="F:oxidoreductase activity, acting on NAD(P)H"/>
    <property type="evidence" value="ECO:0007669"/>
    <property type="project" value="InterPro"/>
</dbReference>
<evidence type="ECO:0000256" key="3">
    <source>
        <dbReference type="ARBA" id="ARBA00022719"/>
    </source>
</evidence>
<keyword evidence="14" id="KW-1185">Reference proteome</keyword>
<evidence type="ECO:0000256" key="7">
    <source>
        <dbReference type="ARBA" id="ARBA00023004"/>
    </source>
</evidence>
<gene>
    <name evidence="13" type="ORF">EDD73_1097</name>
</gene>
<evidence type="ECO:0000256" key="4">
    <source>
        <dbReference type="ARBA" id="ARBA00022723"/>
    </source>
</evidence>